<protein>
    <submittedName>
        <fullName evidence="2">Uncharacterized protein</fullName>
    </submittedName>
</protein>
<sequence length="114" mass="12295">SVAPHLVRSRRAAAERGGVGEDLRVSTAHRPPRRSTLVLTALLHLFVLWPYAASGLVAPGWAVLVLLGVWVLLGWLAYLVHRRWGAVAALVPLLALGLWVGVLLLGEQVLGWTA</sequence>
<feature type="transmembrane region" description="Helical" evidence="1">
    <location>
        <begin position="87"/>
        <end position="106"/>
    </location>
</feature>
<dbReference type="EMBL" id="CADCUE010000133">
    <property type="protein sequence ID" value="CAA9335150.1"/>
    <property type="molecule type" value="Genomic_DNA"/>
</dbReference>
<keyword evidence="1" id="KW-0812">Transmembrane</keyword>
<dbReference type="AlphaFoldDB" id="A0A6J4LLT1"/>
<accession>A0A6J4LLT1</accession>
<feature type="transmembrane region" description="Helical" evidence="1">
    <location>
        <begin position="36"/>
        <end position="52"/>
    </location>
</feature>
<feature type="non-terminal residue" evidence="2">
    <location>
        <position position="1"/>
    </location>
</feature>
<proteinExistence type="predicted"/>
<organism evidence="2">
    <name type="scientific">uncultured Frankineae bacterium</name>
    <dbReference type="NCBI Taxonomy" id="437475"/>
    <lineage>
        <taxon>Bacteria</taxon>
        <taxon>Bacillati</taxon>
        <taxon>Actinomycetota</taxon>
        <taxon>Actinomycetes</taxon>
        <taxon>Frankiales</taxon>
        <taxon>environmental samples</taxon>
    </lineage>
</organism>
<keyword evidence="1" id="KW-1133">Transmembrane helix</keyword>
<feature type="transmembrane region" description="Helical" evidence="1">
    <location>
        <begin position="58"/>
        <end position="80"/>
    </location>
</feature>
<reference evidence="2" key="1">
    <citation type="submission" date="2020-02" db="EMBL/GenBank/DDBJ databases">
        <authorList>
            <person name="Meier V. D."/>
        </authorList>
    </citation>
    <scope>NUCLEOTIDE SEQUENCE</scope>
    <source>
        <strain evidence="2">AVDCRST_MAG16</strain>
    </source>
</reference>
<name>A0A6J4LLT1_9ACTN</name>
<keyword evidence="1" id="KW-0472">Membrane</keyword>
<gene>
    <name evidence="2" type="ORF">AVDCRST_MAG16-1497</name>
</gene>
<evidence type="ECO:0000313" key="2">
    <source>
        <dbReference type="EMBL" id="CAA9335150.1"/>
    </source>
</evidence>
<evidence type="ECO:0000256" key="1">
    <source>
        <dbReference type="SAM" id="Phobius"/>
    </source>
</evidence>